<name>A0ABS0H2R3_9ACTN</name>
<proteinExistence type="predicted"/>
<sequence length="174" mass="19932">MALVSDTLLLSEGWRGKYHEIGRYRSELDSVDPEALAHFGSAFHRHDEDFYGIRTPDLAALGGWILEAQPLLRAGLVWYLPSYCTSREEVVGRKRPNAGTRAEQRELVDYLVTGRKAVEASGVRPVQSEWVRTVLEIDLPFVDGVSLSEFRSIRDGRWYYVWALSRAARRRAHR</sequence>
<dbReference type="Proteomes" id="UP000638560">
    <property type="component" value="Unassembled WGS sequence"/>
</dbReference>
<reference evidence="1 2" key="1">
    <citation type="submission" date="2020-11" db="EMBL/GenBank/DDBJ databases">
        <title>A novel isolate from a Black sea contaminated sediment with potential to produce alkanes: Plantactinospora alkalitolerans sp. nov.</title>
        <authorList>
            <person name="Carro L."/>
            <person name="Veyisoglu A."/>
            <person name="Guven K."/>
            <person name="Schumann P."/>
            <person name="Klenk H.-P."/>
            <person name="Sahin N."/>
        </authorList>
    </citation>
    <scope>NUCLEOTIDE SEQUENCE [LARGE SCALE GENOMIC DNA]</scope>
    <source>
        <strain evidence="1 2">S1510</strain>
    </source>
</reference>
<gene>
    <name evidence="1" type="ORF">I0C86_28005</name>
</gene>
<evidence type="ECO:0000313" key="2">
    <source>
        <dbReference type="Proteomes" id="UP000638560"/>
    </source>
</evidence>
<organism evidence="1 2">
    <name type="scientific">Plantactinospora alkalitolerans</name>
    <dbReference type="NCBI Taxonomy" id="2789879"/>
    <lineage>
        <taxon>Bacteria</taxon>
        <taxon>Bacillati</taxon>
        <taxon>Actinomycetota</taxon>
        <taxon>Actinomycetes</taxon>
        <taxon>Micromonosporales</taxon>
        <taxon>Micromonosporaceae</taxon>
        <taxon>Plantactinospora</taxon>
    </lineage>
</organism>
<comment type="caution">
    <text evidence="1">The sequence shown here is derived from an EMBL/GenBank/DDBJ whole genome shotgun (WGS) entry which is preliminary data.</text>
</comment>
<dbReference type="EMBL" id="JADPUN010000249">
    <property type="protein sequence ID" value="MBF9132770.1"/>
    <property type="molecule type" value="Genomic_DNA"/>
</dbReference>
<dbReference type="RefSeq" id="WP_196204294.1">
    <property type="nucleotide sequence ID" value="NZ_JADPUN010000249.1"/>
</dbReference>
<keyword evidence="2" id="KW-1185">Reference proteome</keyword>
<evidence type="ECO:0000313" key="1">
    <source>
        <dbReference type="EMBL" id="MBF9132770.1"/>
    </source>
</evidence>
<protein>
    <submittedName>
        <fullName evidence="1">Uncharacterized protein</fullName>
    </submittedName>
</protein>
<accession>A0ABS0H2R3</accession>